<dbReference type="AlphaFoldDB" id="A0A8J2LC88"/>
<evidence type="ECO:0000313" key="2">
    <source>
        <dbReference type="Proteomes" id="UP000708208"/>
    </source>
</evidence>
<comment type="caution">
    <text evidence="1">The sequence shown here is derived from an EMBL/GenBank/DDBJ whole genome shotgun (WGS) entry which is preliminary data.</text>
</comment>
<dbReference type="EMBL" id="CAJVCH010551087">
    <property type="protein sequence ID" value="CAG7829346.1"/>
    <property type="molecule type" value="Genomic_DNA"/>
</dbReference>
<name>A0A8J2LC88_9HEXA</name>
<protein>
    <submittedName>
        <fullName evidence="1">Uncharacterized protein</fullName>
    </submittedName>
</protein>
<organism evidence="1 2">
    <name type="scientific">Allacma fusca</name>
    <dbReference type="NCBI Taxonomy" id="39272"/>
    <lineage>
        <taxon>Eukaryota</taxon>
        <taxon>Metazoa</taxon>
        <taxon>Ecdysozoa</taxon>
        <taxon>Arthropoda</taxon>
        <taxon>Hexapoda</taxon>
        <taxon>Collembola</taxon>
        <taxon>Symphypleona</taxon>
        <taxon>Sminthuridae</taxon>
        <taxon>Allacma</taxon>
    </lineage>
</organism>
<sequence>MVGKLWWPTVQRDYFSVDIRRPKNGILVEKSSQLWRLDAFQDDDGLLRMRGHQGQETLVNNLMQNLN</sequence>
<reference evidence="1" key="1">
    <citation type="submission" date="2021-06" db="EMBL/GenBank/DDBJ databases">
        <authorList>
            <person name="Hodson N. C."/>
            <person name="Mongue J. A."/>
            <person name="Jaron S. K."/>
        </authorList>
    </citation>
    <scope>NUCLEOTIDE SEQUENCE</scope>
</reference>
<keyword evidence="2" id="KW-1185">Reference proteome</keyword>
<accession>A0A8J2LC88</accession>
<evidence type="ECO:0000313" key="1">
    <source>
        <dbReference type="EMBL" id="CAG7829346.1"/>
    </source>
</evidence>
<dbReference type="Proteomes" id="UP000708208">
    <property type="component" value="Unassembled WGS sequence"/>
</dbReference>
<proteinExistence type="predicted"/>
<gene>
    <name evidence="1" type="ORF">AFUS01_LOCUS39213</name>
</gene>